<keyword evidence="2" id="KW-1185">Reference proteome</keyword>
<evidence type="ECO:0000313" key="1">
    <source>
        <dbReference type="EMBL" id="KIW99753.1"/>
    </source>
</evidence>
<dbReference type="HOGENOM" id="CLU_455341_0_0_1"/>
<dbReference type="STRING" id="1442369.A0A0D2I1Y5"/>
<feature type="non-terminal residue" evidence="1">
    <location>
        <position position="600"/>
    </location>
</feature>
<reference evidence="1 2" key="1">
    <citation type="submission" date="2015-01" db="EMBL/GenBank/DDBJ databases">
        <title>The Genome Sequence of Rhinocladiella mackenzie CBS 650.93.</title>
        <authorList>
            <consortium name="The Broad Institute Genomics Platform"/>
            <person name="Cuomo C."/>
            <person name="de Hoog S."/>
            <person name="Gorbushina A."/>
            <person name="Stielow B."/>
            <person name="Teixiera M."/>
            <person name="Abouelleil A."/>
            <person name="Chapman S.B."/>
            <person name="Priest M."/>
            <person name="Young S.K."/>
            <person name="Wortman J."/>
            <person name="Nusbaum C."/>
            <person name="Birren B."/>
        </authorList>
    </citation>
    <scope>NUCLEOTIDE SEQUENCE [LARGE SCALE GENOMIC DNA]</scope>
    <source>
        <strain evidence="1 2">CBS 650.93</strain>
    </source>
</reference>
<dbReference type="GeneID" id="25299237"/>
<name>A0A0D2I1Y5_9EURO</name>
<gene>
    <name evidence="1" type="ORF">Z518_11166</name>
</gene>
<accession>A0A0D2I1Y5</accession>
<dbReference type="OrthoDB" id="4364580at2759"/>
<evidence type="ECO:0000313" key="2">
    <source>
        <dbReference type="Proteomes" id="UP000053617"/>
    </source>
</evidence>
<dbReference type="VEuPathDB" id="FungiDB:Z518_11166"/>
<protein>
    <submittedName>
        <fullName evidence="1">Uncharacterized protein</fullName>
    </submittedName>
</protein>
<sequence>MLGRESIPSSSFRHAQANARALYTETRTATITTRAHHQNLQYELPATFLPAIQEAISRRVDEPGHHLFRDAFLVVVGKGLKLRPWKTASWTSTMDYFFNWFESRFDSQYWTEDAVHIDVGQETLPSSSSACSLLWREDFLRLFAACLDAYEESPSTLTPTLFPWGFVRGVNDATLEIPLTSSLRAQGLSYVQHYASFKEIFAAGNTYPFSNTGLSNLTLSPDVLTTFQQIGGAISVRPEVLARAYIHSKRRCHYGLWASAATSYGTRWECRVTLGLLRQIDQCARHHLSSTIVPVHRTGPDSWVAYPTETLVEWYRWNLNKFCFGFETLYGRCQKKPYIAWEHTQLMILMLQCISCFAGVLIPGTYPQLWLDRYQPRSRRGGLSVTASKPRHGLGIGINMHEFGYGWFVDHIDWANWVLRPEISGQFRVQSISILTTFRAQYRRLRNHMDDYVLVASSVSLLSRWKESSAHVAFIMRLFRAICFRALLRDVFQILRPYINSNHWSDIANGKRGLSMDTLNLAEARTHLRTAVTVNSYRHAAVAMSRVHLRCGGFKKDYGLEEKGVDHQTTHTSWTAGTIYARGFEDAPGFVEARRAEFRQ</sequence>
<dbReference type="EMBL" id="KN847485">
    <property type="protein sequence ID" value="KIW99753.1"/>
    <property type="molecule type" value="Genomic_DNA"/>
</dbReference>
<dbReference type="RefSeq" id="XP_013266890.1">
    <property type="nucleotide sequence ID" value="XM_013411436.1"/>
</dbReference>
<organism evidence="1 2">
    <name type="scientific">Rhinocladiella mackenziei CBS 650.93</name>
    <dbReference type="NCBI Taxonomy" id="1442369"/>
    <lineage>
        <taxon>Eukaryota</taxon>
        <taxon>Fungi</taxon>
        <taxon>Dikarya</taxon>
        <taxon>Ascomycota</taxon>
        <taxon>Pezizomycotina</taxon>
        <taxon>Eurotiomycetes</taxon>
        <taxon>Chaetothyriomycetidae</taxon>
        <taxon>Chaetothyriales</taxon>
        <taxon>Herpotrichiellaceae</taxon>
        <taxon>Rhinocladiella</taxon>
    </lineage>
</organism>
<dbReference type="Proteomes" id="UP000053617">
    <property type="component" value="Unassembled WGS sequence"/>
</dbReference>
<dbReference type="AlphaFoldDB" id="A0A0D2I1Y5"/>
<proteinExistence type="predicted"/>